<dbReference type="GO" id="GO:0003723">
    <property type="term" value="F:RNA binding"/>
    <property type="evidence" value="ECO:0007669"/>
    <property type="project" value="InterPro"/>
</dbReference>
<gene>
    <name evidence="2" type="ORF">JJB97_18000</name>
</gene>
<organism evidence="2 3">
    <name type="scientific">Tenebrionibacter intestinalis</name>
    <dbReference type="NCBI Taxonomy" id="2799638"/>
    <lineage>
        <taxon>Bacteria</taxon>
        <taxon>Pseudomonadati</taxon>
        <taxon>Pseudomonadota</taxon>
        <taxon>Gammaproteobacteria</taxon>
        <taxon>Enterobacterales</taxon>
        <taxon>Enterobacteriaceae</taxon>
        <taxon>Tenebrionibacter/Tenebrionicola group</taxon>
        <taxon>Tenebrionibacter</taxon>
    </lineage>
</organism>
<dbReference type="AlphaFoldDB" id="A0A8K0V449"/>
<reference evidence="2" key="1">
    <citation type="submission" date="2021-01" db="EMBL/GenBank/DDBJ databases">
        <title>Intestinitalea alba gen. nov., sp. nov., a novel genus of the family Enterobacteriaceae, isolated from the gut of the plastic-eating mealworm Tenebrio molitor L.</title>
        <authorList>
            <person name="Yang Y."/>
        </authorList>
    </citation>
    <scope>NUCLEOTIDE SEQUENCE</scope>
    <source>
        <strain evidence="2">BIT-L3</strain>
    </source>
</reference>
<dbReference type="Pfam" id="PF08845">
    <property type="entry name" value="SymE_toxin"/>
    <property type="match status" value="1"/>
</dbReference>
<dbReference type="Proteomes" id="UP000659047">
    <property type="component" value="Unassembled WGS sequence"/>
</dbReference>
<sequence length="51" mass="5769">MGYIRDSRTFTPFPSITLKGNWMKTLGFETGQKIEVLAEPGQLIVRLAAER</sequence>
<protein>
    <submittedName>
        <fullName evidence="2">SymE family type I addiction module toxin</fullName>
    </submittedName>
</protein>
<dbReference type="InterPro" id="IPR014944">
    <property type="entry name" value="Toxin_SymE-like"/>
</dbReference>
<dbReference type="EMBL" id="JAEPBH010000128">
    <property type="protein sequence ID" value="MBK4717159.1"/>
    <property type="molecule type" value="Genomic_DNA"/>
</dbReference>
<dbReference type="GO" id="GO:0016070">
    <property type="term" value="P:RNA metabolic process"/>
    <property type="evidence" value="ECO:0007669"/>
    <property type="project" value="InterPro"/>
</dbReference>
<name>A0A8K0V449_9ENTR</name>
<evidence type="ECO:0000259" key="1">
    <source>
        <dbReference type="Pfam" id="PF08845"/>
    </source>
</evidence>
<accession>A0A8K0V449</accession>
<evidence type="ECO:0000313" key="3">
    <source>
        <dbReference type="Proteomes" id="UP000659047"/>
    </source>
</evidence>
<proteinExistence type="predicted"/>
<feature type="domain" description="Toxin SymE-like" evidence="1">
    <location>
        <begin position="3"/>
        <end position="46"/>
    </location>
</feature>
<dbReference type="GO" id="GO:0016788">
    <property type="term" value="F:hydrolase activity, acting on ester bonds"/>
    <property type="evidence" value="ECO:0007669"/>
    <property type="project" value="InterPro"/>
</dbReference>
<evidence type="ECO:0000313" key="2">
    <source>
        <dbReference type="EMBL" id="MBK4717159.1"/>
    </source>
</evidence>
<keyword evidence="3" id="KW-1185">Reference proteome</keyword>
<comment type="caution">
    <text evidence="2">The sequence shown here is derived from an EMBL/GenBank/DDBJ whole genome shotgun (WGS) entry which is preliminary data.</text>
</comment>
<dbReference type="GO" id="GO:0005737">
    <property type="term" value="C:cytoplasm"/>
    <property type="evidence" value="ECO:0007669"/>
    <property type="project" value="InterPro"/>
</dbReference>